<feature type="region of interest" description="Disordered" evidence="4">
    <location>
        <begin position="629"/>
        <end position="651"/>
    </location>
</feature>
<accession>A0AAW2Z2W8</accession>
<evidence type="ECO:0000256" key="3">
    <source>
        <dbReference type="PROSITE-ProRule" id="PRU00221"/>
    </source>
</evidence>
<dbReference type="Gene3D" id="2.130.10.10">
    <property type="entry name" value="YVTN repeat-like/Quinoprotein amine dehydrogenase"/>
    <property type="match status" value="2"/>
</dbReference>
<keyword evidence="6" id="KW-1185">Reference proteome</keyword>
<dbReference type="Pfam" id="PF00400">
    <property type="entry name" value="WD40"/>
    <property type="match status" value="4"/>
</dbReference>
<feature type="compositionally biased region" description="Low complexity" evidence="4">
    <location>
        <begin position="25"/>
        <end position="35"/>
    </location>
</feature>
<organism evidence="5 6">
    <name type="scientific">Acrasis kona</name>
    <dbReference type="NCBI Taxonomy" id="1008807"/>
    <lineage>
        <taxon>Eukaryota</taxon>
        <taxon>Discoba</taxon>
        <taxon>Heterolobosea</taxon>
        <taxon>Tetramitia</taxon>
        <taxon>Eutetramitia</taxon>
        <taxon>Acrasidae</taxon>
        <taxon>Acrasis</taxon>
    </lineage>
</organism>
<dbReference type="InterPro" id="IPR036322">
    <property type="entry name" value="WD40_repeat_dom_sf"/>
</dbReference>
<keyword evidence="2" id="KW-0677">Repeat</keyword>
<feature type="repeat" description="WD" evidence="3">
    <location>
        <begin position="347"/>
        <end position="388"/>
    </location>
</feature>
<dbReference type="PROSITE" id="PS00678">
    <property type="entry name" value="WD_REPEATS_1"/>
    <property type="match status" value="2"/>
</dbReference>
<dbReference type="AlphaFoldDB" id="A0AAW2Z2W8"/>
<evidence type="ECO:0000256" key="2">
    <source>
        <dbReference type="ARBA" id="ARBA00022737"/>
    </source>
</evidence>
<dbReference type="PROSITE" id="PS50082">
    <property type="entry name" value="WD_REPEATS_2"/>
    <property type="match status" value="3"/>
</dbReference>
<gene>
    <name evidence="5" type="ORF">AKO1_004916</name>
</gene>
<feature type="compositionally biased region" description="Basic and acidic residues" evidence="4">
    <location>
        <begin position="524"/>
        <end position="547"/>
    </location>
</feature>
<dbReference type="GO" id="GO:0035861">
    <property type="term" value="C:site of double-strand break"/>
    <property type="evidence" value="ECO:0007669"/>
    <property type="project" value="TreeGrafter"/>
</dbReference>
<dbReference type="Proteomes" id="UP001431209">
    <property type="component" value="Unassembled WGS sequence"/>
</dbReference>
<comment type="caution">
    <text evidence="5">The sequence shown here is derived from an EMBL/GenBank/DDBJ whole genome shotgun (WGS) entry which is preliminary data.</text>
</comment>
<evidence type="ECO:0000256" key="4">
    <source>
        <dbReference type="SAM" id="MobiDB-lite"/>
    </source>
</evidence>
<feature type="region of interest" description="Disordered" evidence="4">
    <location>
        <begin position="1"/>
        <end position="70"/>
    </location>
</feature>
<dbReference type="InterPro" id="IPR051858">
    <property type="entry name" value="WD_repeat_GAD-1"/>
</dbReference>
<dbReference type="InterPro" id="IPR020472">
    <property type="entry name" value="WD40_PAC1"/>
</dbReference>
<protein>
    <submittedName>
        <fullName evidence="5">WD repeat-containing protein</fullName>
    </submittedName>
</protein>
<dbReference type="PANTHER" id="PTHR16017:SF0">
    <property type="entry name" value="WD REPEAT-CONTAINING PROTEIN 70"/>
    <property type="match status" value="1"/>
</dbReference>
<name>A0AAW2Z2W8_9EUKA</name>
<sequence length="651" mass="73602">MSDDLFKSMFPGGGFGAKKAQTPIKSTNKSTNSSKGGFELNMFKKNSPVQKKQPIDLNLKKNSDNTDYDRARFQSAKEIKRDEDSEYVKVTPTSSTLTEYTTNLPSDHIYDKVRHFEEEQPDRESDDENQDIQQEVSTTIFPLKNFVKLQGHTNAVSSITIDPSGSRIISGSHDYSIKFWDFSGMNQSLQSFRCKEEASGGCYPINHLAFSITGDSFLMAPDTVQCKLFDRDGFPLATFKKGDPYISDMNKTAGHIASLTGACWHPKHRELCLTSSVDGTLRVWDIDRCEDSQRTVIKARNHRGTRASITCCAFQSDSMIAGCKDGSIQMWDSRVSAQRPTVLIRDAHVENSIITCVTVSRDDHTVVTRCTDHTLKVWDVRQAQSPIYQEAELNNMYDQTTVCFSPDERYLLTSTSCAQLDKGHVLEPGRLVIYDRYNNYNKVYDKSIDEEKVVNSIIGIIWHPNINQMLLSCSDGTIRVGYDEEVSRKGALISMSKAVKKRNIDDVDMSAPVIHAPFALPMFKKEPSKRRQEEKARKDPIKSKRPSDAPSNGPGHGGNVSDNMTHMLMKQMGVVKKATEWQEDPREALLKYDESAKNSVSVVSSAYAKTQPVPIFDYDYLKRETKEQLQRELQDEEKSAENRFSKKPRLE</sequence>
<dbReference type="PROSITE" id="PS50294">
    <property type="entry name" value="WD_REPEATS_REGION"/>
    <property type="match status" value="2"/>
</dbReference>
<dbReference type="InterPro" id="IPR001680">
    <property type="entry name" value="WD40_rpt"/>
</dbReference>
<evidence type="ECO:0000313" key="6">
    <source>
        <dbReference type="Proteomes" id="UP001431209"/>
    </source>
</evidence>
<evidence type="ECO:0000313" key="5">
    <source>
        <dbReference type="EMBL" id="KAL0484142.1"/>
    </source>
</evidence>
<dbReference type="SUPFAM" id="SSF50978">
    <property type="entry name" value="WD40 repeat-like"/>
    <property type="match status" value="1"/>
</dbReference>
<dbReference type="InterPro" id="IPR019775">
    <property type="entry name" value="WD40_repeat_CS"/>
</dbReference>
<dbReference type="PANTHER" id="PTHR16017">
    <property type="entry name" value="GASTRULATION DEFECTIVE PROTEIN 1-RELATED"/>
    <property type="match status" value="1"/>
</dbReference>
<feature type="repeat" description="WD" evidence="3">
    <location>
        <begin position="149"/>
        <end position="190"/>
    </location>
</feature>
<feature type="region of interest" description="Disordered" evidence="4">
    <location>
        <begin position="524"/>
        <end position="563"/>
    </location>
</feature>
<dbReference type="EMBL" id="JAOPGA020001024">
    <property type="protein sequence ID" value="KAL0484142.1"/>
    <property type="molecule type" value="Genomic_DNA"/>
</dbReference>
<dbReference type="SMART" id="SM00320">
    <property type="entry name" value="WD40"/>
    <property type="match status" value="5"/>
</dbReference>
<reference evidence="5 6" key="1">
    <citation type="submission" date="2024-03" db="EMBL/GenBank/DDBJ databases">
        <title>The Acrasis kona genome and developmental transcriptomes reveal deep origins of eukaryotic multicellular pathways.</title>
        <authorList>
            <person name="Sheikh S."/>
            <person name="Fu C.-J."/>
            <person name="Brown M.W."/>
            <person name="Baldauf S.L."/>
        </authorList>
    </citation>
    <scope>NUCLEOTIDE SEQUENCE [LARGE SCALE GENOMIC DNA]</scope>
    <source>
        <strain evidence="5 6">ATCC MYA-3509</strain>
    </source>
</reference>
<keyword evidence="1 3" id="KW-0853">WD repeat</keyword>
<evidence type="ECO:0000256" key="1">
    <source>
        <dbReference type="ARBA" id="ARBA00022574"/>
    </source>
</evidence>
<dbReference type="GO" id="GO:0005634">
    <property type="term" value="C:nucleus"/>
    <property type="evidence" value="ECO:0007669"/>
    <property type="project" value="TreeGrafter"/>
</dbReference>
<feature type="repeat" description="WD" evidence="3">
    <location>
        <begin position="252"/>
        <end position="294"/>
    </location>
</feature>
<dbReference type="PRINTS" id="PR00320">
    <property type="entry name" value="GPROTEINBRPT"/>
</dbReference>
<proteinExistence type="predicted"/>
<dbReference type="InterPro" id="IPR015943">
    <property type="entry name" value="WD40/YVTN_repeat-like_dom_sf"/>
</dbReference>
<feature type="compositionally biased region" description="Basic and acidic residues" evidence="4">
    <location>
        <begin position="58"/>
        <end position="70"/>
    </location>
</feature>